<organism evidence="1 2">
    <name type="scientific">Pinctada imbricata</name>
    <name type="common">Atlantic pearl-oyster</name>
    <name type="synonym">Pinctada martensii</name>
    <dbReference type="NCBI Taxonomy" id="66713"/>
    <lineage>
        <taxon>Eukaryota</taxon>
        <taxon>Metazoa</taxon>
        <taxon>Spiralia</taxon>
        <taxon>Lophotrochozoa</taxon>
        <taxon>Mollusca</taxon>
        <taxon>Bivalvia</taxon>
        <taxon>Autobranchia</taxon>
        <taxon>Pteriomorphia</taxon>
        <taxon>Pterioida</taxon>
        <taxon>Pterioidea</taxon>
        <taxon>Pteriidae</taxon>
        <taxon>Pinctada</taxon>
    </lineage>
</organism>
<sequence length="123" mass="13537">MSRKVVQYAPDVFRKLRGVICVYKPKDLTDKGLRHDIINSLKRDLEGLPNYKYERKALKKTLAELPSGDSKQSDSGGQAVVQYTGVVSPGSSGLAYYANLPVPDGMPLSQHRLGNIRIYSAIG</sequence>
<evidence type="ECO:0000313" key="2">
    <source>
        <dbReference type="Proteomes" id="UP001186944"/>
    </source>
</evidence>
<accession>A0AA88XTM1</accession>
<evidence type="ECO:0000313" key="1">
    <source>
        <dbReference type="EMBL" id="KAK3088487.1"/>
    </source>
</evidence>
<gene>
    <name evidence="1" type="ORF">FSP39_019801</name>
</gene>
<proteinExistence type="predicted"/>
<name>A0AA88XTM1_PINIB</name>
<comment type="caution">
    <text evidence="1">The sequence shown here is derived from an EMBL/GenBank/DDBJ whole genome shotgun (WGS) entry which is preliminary data.</text>
</comment>
<keyword evidence="2" id="KW-1185">Reference proteome</keyword>
<reference evidence="1" key="1">
    <citation type="submission" date="2019-08" db="EMBL/GenBank/DDBJ databases">
        <title>The improved chromosome-level genome for the pearl oyster Pinctada fucata martensii using PacBio sequencing and Hi-C.</title>
        <authorList>
            <person name="Zheng Z."/>
        </authorList>
    </citation>
    <scope>NUCLEOTIDE SEQUENCE</scope>
    <source>
        <strain evidence="1">ZZ-2019</strain>
        <tissue evidence="1">Adductor muscle</tissue>
    </source>
</reference>
<dbReference type="EMBL" id="VSWD01000011">
    <property type="protein sequence ID" value="KAK3088487.1"/>
    <property type="molecule type" value="Genomic_DNA"/>
</dbReference>
<protein>
    <submittedName>
        <fullName evidence="1">Uncharacterized protein</fullName>
    </submittedName>
</protein>
<dbReference type="AlphaFoldDB" id="A0AA88XTM1"/>
<dbReference type="Proteomes" id="UP001186944">
    <property type="component" value="Unassembled WGS sequence"/>
</dbReference>